<feature type="signal peptide" evidence="1">
    <location>
        <begin position="1"/>
        <end position="19"/>
    </location>
</feature>
<evidence type="ECO:0008006" key="4">
    <source>
        <dbReference type="Google" id="ProtNLM"/>
    </source>
</evidence>
<dbReference type="Proteomes" id="UP000190460">
    <property type="component" value="Unassembled WGS sequence"/>
</dbReference>
<evidence type="ECO:0000313" key="3">
    <source>
        <dbReference type="Proteomes" id="UP000190460"/>
    </source>
</evidence>
<dbReference type="EMBL" id="FUYB01000001">
    <property type="protein sequence ID" value="SKA67783.1"/>
    <property type="molecule type" value="Genomic_DNA"/>
</dbReference>
<feature type="chain" id="PRO_5011961894" description="Sulfur globule protein CV1" evidence="1">
    <location>
        <begin position="20"/>
        <end position="168"/>
    </location>
</feature>
<organism evidence="2 3">
    <name type="scientific">Thiothrix eikelboomii</name>
    <dbReference type="NCBI Taxonomy" id="92487"/>
    <lineage>
        <taxon>Bacteria</taxon>
        <taxon>Pseudomonadati</taxon>
        <taxon>Pseudomonadota</taxon>
        <taxon>Gammaproteobacteria</taxon>
        <taxon>Thiotrichales</taxon>
        <taxon>Thiotrichaceae</taxon>
        <taxon>Thiothrix</taxon>
    </lineage>
</organism>
<gene>
    <name evidence="2" type="ORF">SAMN02745130_00121</name>
</gene>
<proteinExistence type="predicted"/>
<dbReference type="RefSeq" id="WP_078920639.1">
    <property type="nucleotide sequence ID" value="NZ_FUYB01000001.1"/>
</dbReference>
<accession>A0A1T4VS38</accession>
<name>A0A1T4VS38_9GAMM</name>
<reference evidence="3" key="1">
    <citation type="submission" date="2017-02" db="EMBL/GenBank/DDBJ databases">
        <authorList>
            <person name="Varghese N."/>
            <person name="Submissions S."/>
        </authorList>
    </citation>
    <scope>NUCLEOTIDE SEQUENCE [LARGE SCALE GENOMIC DNA]</scope>
    <source>
        <strain evidence="3">ATCC 49788</strain>
    </source>
</reference>
<keyword evidence="3" id="KW-1185">Reference proteome</keyword>
<protein>
    <recommendedName>
        <fullName evidence="4">Sulfur globule protein CV1</fullName>
    </recommendedName>
</protein>
<dbReference type="AlphaFoldDB" id="A0A1T4VS38"/>
<keyword evidence="1" id="KW-0732">Signal</keyword>
<evidence type="ECO:0000256" key="1">
    <source>
        <dbReference type="SAM" id="SignalP"/>
    </source>
</evidence>
<sequence>MKKFLIALSLFGLASTASANFFGGGNNGEWKTGPYGPYWEENDWPEWTPMYWMQEMSDSFSGDDDNNGFNFGNRFGNGNMPFFGNNSNYGYGNMPFFGNNSNYGYGNSMPMMPYGYMPTMPYGVAPTPYYGGYGMRPMPAPIAPALPVAPAAPVNTIPGPNVSSGTTN</sequence>
<evidence type="ECO:0000313" key="2">
    <source>
        <dbReference type="EMBL" id="SKA67783.1"/>
    </source>
</evidence>